<evidence type="ECO:0000313" key="2">
    <source>
        <dbReference type="EMBL" id="KAJ8570837.1"/>
    </source>
</evidence>
<dbReference type="PANTHER" id="PTHR33233">
    <property type="entry name" value="ENDONUCLEASE/EXONUCLEASE/PHOSPHATASE"/>
    <property type="match status" value="1"/>
</dbReference>
<proteinExistence type="predicted"/>
<dbReference type="AlphaFoldDB" id="A0A9Q1RPR4"/>
<feature type="region of interest" description="Disordered" evidence="1">
    <location>
        <begin position="84"/>
        <end position="107"/>
    </location>
</feature>
<organism evidence="2 3">
    <name type="scientific">Anisodus acutangulus</name>
    <dbReference type="NCBI Taxonomy" id="402998"/>
    <lineage>
        <taxon>Eukaryota</taxon>
        <taxon>Viridiplantae</taxon>
        <taxon>Streptophyta</taxon>
        <taxon>Embryophyta</taxon>
        <taxon>Tracheophyta</taxon>
        <taxon>Spermatophyta</taxon>
        <taxon>Magnoliopsida</taxon>
        <taxon>eudicotyledons</taxon>
        <taxon>Gunneridae</taxon>
        <taxon>Pentapetalae</taxon>
        <taxon>asterids</taxon>
        <taxon>lamiids</taxon>
        <taxon>Solanales</taxon>
        <taxon>Solanaceae</taxon>
        <taxon>Solanoideae</taxon>
        <taxon>Hyoscyameae</taxon>
        <taxon>Anisodus</taxon>
    </lineage>
</organism>
<comment type="caution">
    <text evidence="2">The sequence shown here is derived from an EMBL/GenBank/DDBJ whole genome shotgun (WGS) entry which is preliminary data.</text>
</comment>
<name>A0A9Q1RPR4_9SOLA</name>
<sequence length="107" mass="11672">MTEITKTLSDITVEADAPKPPSPWTNLFSKNRLASNGLVLNYVAPEVIEGKILVEVDKQEIESEAMKWKASLIAYVVGDTPSYKHMSSGFGQKERPQSPGCQGCQGC</sequence>
<reference evidence="3" key="1">
    <citation type="journal article" date="2023" name="Proc. Natl. Acad. Sci. U.S.A.">
        <title>Genomic and structural basis for evolution of tropane alkaloid biosynthesis.</title>
        <authorList>
            <person name="Wanga Y.-J."/>
            <person name="Taina T."/>
            <person name="Yua J.-Y."/>
            <person name="Lia J."/>
            <person name="Xua B."/>
            <person name="Chenc J."/>
            <person name="D'Auriad J.C."/>
            <person name="Huanga J.-P."/>
            <person name="Huanga S.-X."/>
        </authorList>
    </citation>
    <scope>NUCLEOTIDE SEQUENCE [LARGE SCALE GENOMIC DNA]</scope>
    <source>
        <strain evidence="3">cv. KIB-2019</strain>
    </source>
</reference>
<gene>
    <name evidence="2" type="ORF">K7X08_037809</name>
</gene>
<dbReference type="OrthoDB" id="1305932at2759"/>
<accession>A0A9Q1RPR4</accession>
<evidence type="ECO:0000256" key="1">
    <source>
        <dbReference type="SAM" id="MobiDB-lite"/>
    </source>
</evidence>
<dbReference type="EMBL" id="JAJAGQ010000002">
    <property type="protein sequence ID" value="KAJ8570837.1"/>
    <property type="molecule type" value="Genomic_DNA"/>
</dbReference>
<protein>
    <submittedName>
        <fullName evidence="2">Uncharacterized protein</fullName>
    </submittedName>
</protein>
<keyword evidence="3" id="KW-1185">Reference proteome</keyword>
<dbReference type="Proteomes" id="UP001152561">
    <property type="component" value="Unassembled WGS sequence"/>
</dbReference>
<evidence type="ECO:0000313" key="3">
    <source>
        <dbReference type="Proteomes" id="UP001152561"/>
    </source>
</evidence>
<dbReference type="PANTHER" id="PTHR33233:SF17">
    <property type="entry name" value="DUF4283 DOMAIN-CONTAINING PROTEIN"/>
    <property type="match status" value="1"/>
</dbReference>